<proteinExistence type="inferred from homology"/>
<dbReference type="InterPro" id="IPR045081">
    <property type="entry name" value="AN32"/>
</dbReference>
<name>A0AAD9C7N5_DISEL</name>
<keyword evidence="5" id="KW-0677">Repeat</keyword>
<comment type="function">
    <text evidence="10">Histone chaperone that specifically mediates the genome-wide removal of histone H2A.Z/H2AZ1 from the nucleosome: removes H2A.Z/H2AZ1 from its normal sites of deposition, especially from enhancer and insulator regions. Not involved in deposition of H2A.Z/H2AZ1 in the nucleosome. May stabilize the evicted H2A.Z/H2AZ1-H2B dimer, thus shifting the equilibrium towards dissociation and the off-chromatin state. Inhibits activity of protein phosphatase 2A (PP2A). Does not inhibit protein phosphatase 1. May play a role in cerebellar development and synaptogenesis.</text>
</comment>
<comment type="subcellular location">
    <subcellularLocation>
        <location evidence="2">Cytoplasm</location>
    </subcellularLocation>
    <subcellularLocation>
        <location evidence="1 11">Nucleus</location>
    </subcellularLocation>
</comment>
<dbReference type="Proteomes" id="UP001228049">
    <property type="component" value="Unassembled WGS sequence"/>
</dbReference>
<evidence type="ECO:0000256" key="5">
    <source>
        <dbReference type="ARBA" id="ARBA00022737"/>
    </source>
</evidence>
<gene>
    <name evidence="13" type="ORF">KUDE01_021572</name>
</gene>
<protein>
    <recommendedName>
        <fullName evidence="11">Acidic leucine-rich nuclear phosphoprotein 32 family member</fullName>
    </recommendedName>
</protein>
<evidence type="ECO:0000256" key="7">
    <source>
        <dbReference type="ARBA" id="ARBA00023186"/>
    </source>
</evidence>
<evidence type="ECO:0000313" key="13">
    <source>
        <dbReference type="EMBL" id="KAK1896124.1"/>
    </source>
</evidence>
<dbReference type="PROSITE" id="PS51450">
    <property type="entry name" value="LRR"/>
    <property type="match status" value="1"/>
</dbReference>
<evidence type="ECO:0000256" key="2">
    <source>
        <dbReference type="ARBA" id="ARBA00004496"/>
    </source>
</evidence>
<dbReference type="AlphaFoldDB" id="A0AAD9C7N5"/>
<dbReference type="GO" id="GO:0005634">
    <property type="term" value="C:nucleus"/>
    <property type="evidence" value="ECO:0007669"/>
    <property type="project" value="UniProtKB-SubCell"/>
</dbReference>
<feature type="region of interest" description="Disordered" evidence="12">
    <location>
        <begin position="1"/>
        <end position="25"/>
    </location>
</feature>
<keyword evidence="4 11" id="KW-0433">Leucine-rich repeat</keyword>
<feature type="region of interest" description="Disordered" evidence="12">
    <location>
        <begin position="55"/>
        <end position="97"/>
    </location>
</feature>
<sequence>MNINEAWGPGLSVEEGSSEHGGLVLSGSTEETRCFILLCSNMEMKKRVLLELRNRKPKDGVPGGDNPIPPGITAYSPPGGRTGSSGAEERLQPGGRAPSVEADIHVAELVVDNCRSSDGEVEGLTESIGAGDPQHGERGAQLAVQAACSAQTQQDLDSLVEKCPNLTYLNLSGNKIKELSSIKTLQSLKHLKSLDLYSCEVSSLQEYRPSVFQLLPQIKYLDGYDPQDNELPTPTVRPLLLLLFVVVSFTMVRTGEPAVIDQVLFHVFTSWWRHRAVEDRGEHEEVILNIPVCEKITR</sequence>
<dbReference type="GO" id="GO:0006325">
    <property type="term" value="P:chromatin organization"/>
    <property type="evidence" value="ECO:0007669"/>
    <property type="project" value="UniProtKB-KW"/>
</dbReference>
<dbReference type="GO" id="GO:0042981">
    <property type="term" value="P:regulation of apoptotic process"/>
    <property type="evidence" value="ECO:0007669"/>
    <property type="project" value="TreeGrafter"/>
</dbReference>
<evidence type="ECO:0000256" key="1">
    <source>
        <dbReference type="ARBA" id="ARBA00004123"/>
    </source>
</evidence>
<accession>A0AAD9C7N5</accession>
<organism evidence="13 14">
    <name type="scientific">Dissostichus eleginoides</name>
    <name type="common">Patagonian toothfish</name>
    <name type="synonym">Dissostichus amissus</name>
    <dbReference type="NCBI Taxonomy" id="100907"/>
    <lineage>
        <taxon>Eukaryota</taxon>
        <taxon>Metazoa</taxon>
        <taxon>Chordata</taxon>
        <taxon>Craniata</taxon>
        <taxon>Vertebrata</taxon>
        <taxon>Euteleostomi</taxon>
        <taxon>Actinopterygii</taxon>
        <taxon>Neopterygii</taxon>
        <taxon>Teleostei</taxon>
        <taxon>Neoteleostei</taxon>
        <taxon>Acanthomorphata</taxon>
        <taxon>Eupercaria</taxon>
        <taxon>Perciformes</taxon>
        <taxon>Notothenioidei</taxon>
        <taxon>Nototheniidae</taxon>
        <taxon>Dissostichus</taxon>
    </lineage>
</organism>
<dbReference type="Gene3D" id="3.80.10.10">
    <property type="entry name" value="Ribonuclease Inhibitor"/>
    <property type="match status" value="1"/>
</dbReference>
<dbReference type="InterPro" id="IPR001611">
    <property type="entry name" value="Leu-rich_rpt"/>
</dbReference>
<comment type="caution">
    <text evidence="13">The sequence shown here is derived from an EMBL/GenBank/DDBJ whole genome shotgun (WGS) entry which is preliminary data.</text>
</comment>
<dbReference type="PANTHER" id="PTHR11375">
    <property type="entry name" value="ACIDIC LEUCINE-RICH NUCLEAR PHOSPHOPROTEIN 32"/>
    <property type="match status" value="1"/>
</dbReference>
<comment type="similarity">
    <text evidence="9 11">Belongs to the ANP32 family.</text>
</comment>
<dbReference type="EMBL" id="JASDAP010000010">
    <property type="protein sequence ID" value="KAK1896124.1"/>
    <property type="molecule type" value="Genomic_DNA"/>
</dbReference>
<evidence type="ECO:0000313" key="14">
    <source>
        <dbReference type="Proteomes" id="UP001228049"/>
    </source>
</evidence>
<dbReference type="PANTHER" id="PTHR11375:SF5">
    <property type="entry name" value="ACIDIC LEUCINE-RICH NUCLEAR PHOSPHOPROTEIN 32 FAMILY MEMBER E"/>
    <property type="match status" value="1"/>
</dbReference>
<keyword evidence="14" id="KW-1185">Reference proteome</keyword>
<dbReference type="InterPro" id="IPR032675">
    <property type="entry name" value="LRR_dom_sf"/>
</dbReference>
<reference evidence="13" key="1">
    <citation type="submission" date="2023-04" db="EMBL/GenBank/DDBJ databases">
        <title>Chromosome-level genome of Chaenocephalus aceratus.</title>
        <authorList>
            <person name="Park H."/>
        </authorList>
    </citation>
    <scope>NUCLEOTIDE SEQUENCE</scope>
    <source>
        <strain evidence="13">DE</strain>
        <tissue evidence="13">Muscle</tissue>
    </source>
</reference>
<keyword evidence="8 11" id="KW-0539">Nucleus</keyword>
<dbReference type="SUPFAM" id="SSF52058">
    <property type="entry name" value="L domain-like"/>
    <property type="match status" value="1"/>
</dbReference>
<keyword evidence="7" id="KW-0143">Chaperone</keyword>
<evidence type="ECO:0000256" key="11">
    <source>
        <dbReference type="RuleBase" id="RU369103"/>
    </source>
</evidence>
<keyword evidence="3" id="KW-0963">Cytoplasm</keyword>
<comment type="function">
    <text evidence="11">Multifunctional protein that is involved in the regulation of many processes.</text>
</comment>
<keyword evidence="6" id="KW-0156">Chromatin regulator</keyword>
<evidence type="ECO:0000256" key="6">
    <source>
        <dbReference type="ARBA" id="ARBA00022853"/>
    </source>
</evidence>
<dbReference type="GO" id="GO:0019212">
    <property type="term" value="F:phosphatase inhibitor activity"/>
    <property type="evidence" value="ECO:0007669"/>
    <property type="project" value="TreeGrafter"/>
</dbReference>
<evidence type="ECO:0000256" key="3">
    <source>
        <dbReference type="ARBA" id="ARBA00022490"/>
    </source>
</evidence>
<dbReference type="GO" id="GO:0005737">
    <property type="term" value="C:cytoplasm"/>
    <property type="evidence" value="ECO:0007669"/>
    <property type="project" value="UniProtKB-SubCell"/>
</dbReference>
<evidence type="ECO:0000256" key="10">
    <source>
        <dbReference type="ARBA" id="ARBA00045721"/>
    </source>
</evidence>
<evidence type="ECO:0000256" key="8">
    <source>
        <dbReference type="ARBA" id="ARBA00023242"/>
    </source>
</evidence>
<evidence type="ECO:0000256" key="12">
    <source>
        <dbReference type="SAM" id="MobiDB-lite"/>
    </source>
</evidence>
<dbReference type="Pfam" id="PF14580">
    <property type="entry name" value="LRR_9"/>
    <property type="match status" value="1"/>
</dbReference>
<evidence type="ECO:0000256" key="4">
    <source>
        <dbReference type="ARBA" id="ARBA00022614"/>
    </source>
</evidence>
<dbReference type="GO" id="GO:0042393">
    <property type="term" value="F:histone binding"/>
    <property type="evidence" value="ECO:0007669"/>
    <property type="project" value="TreeGrafter"/>
</dbReference>
<evidence type="ECO:0000256" key="9">
    <source>
        <dbReference type="ARBA" id="ARBA00025777"/>
    </source>
</evidence>